<evidence type="ECO:0000313" key="2">
    <source>
        <dbReference type="EMBL" id="MBR7799472.1"/>
    </source>
</evidence>
<protein>
    <submittedName>
        <fullName evidence="2">Uncharacterized protein</fullName>
    </submittedName>
</protein>
<keyword evidence="1" id="KW-0472">Membrane</keyword>
<reference evidence="2" key="1">
    <citation type="submission" date="2021-04" db="EMBL/GenBank/DDBJ databases">
        <title>novel species isolated from subtropical streams in China.</title>
        <authorList>
            <person name="Lu H."/>
        </authorList>
    </citation>
    <scope>NUCLEOTIDE SEQUENCE</scope>
    <source>
        <strain evidence="2">FT137W</strain>
    </source>
</reference>
<keyword evidence="1" id="KW-0812">Transmembrane</keyword>
<comment type="caution">
    <text evidence="2">The sequence shown here is derived from an EMBL/GenBank/DDBJ whole genome shotgun (WGS) entry which is preliminary data.</text>
</comment>
<keyword evidence="3" id="KW-1185">Reference proteome</keyword>
<dbReference type="AlphaFoldDB" id="A0A941IEK1"/>
<accession>A0A941IEK1</accession>
<dbReference type="EMBL" id="JAGSPJ010000002">
    <property type="protein sequence ID" value="MBR7799472.1"/>
    <property type="molecule type" value="Genomic_DNA"/>
</dbReference>
<name>A0A941IEK1_9BURK</name>
<feature type="transmembrane region" description="Helical" evidence="1">
    <location>
        <begin position="126"/>
        <end position="148"/>
    </location>
</feature>
<evidence type="ECO:0000313" key="3">
    <source>
        <dbReference type="Proteomes" id="UP000678545"/>
    </source>
</evidence>
<feature type="transmembrane region" description="Helical" evidence="1">
    <location>
        <begin position="12"/>
        <end position="31"/>
    </location>
</feature>
<proteinExistence type="predicted"/>
<dbReference type="Proteomes" id="UP000678545">
    <property type="component" value="Unassembled WGS sequence"/>
</dbReference>
<sequence>MSILHSRLTNTWLSLIFMLIGVVFLIFLPVLQVPDLIDDYIISKNPVKDPTAQIQGQCRIMRHILISCDANIIYRPDPEAPQQRQIKREFSYLGFKAADSIAAIRSEKNLALITTDVEIKHLKNRITFLVLWCLLFFSMSFYTALSLMKDIQFKKQLRSKVILKPVIAEVTEISETNSVRFSTSVKGKKRIWNAAFRENETPLFIAPGTNLALAVTLLNSPFMLLLDEDFSCLDFTEEEEAKLRMAINA</sequence>
<keyword evidence="1" id="KW-1133">Transmembrane helix</keyword>
<evidence type="ECO:0000256" key="1">
    <source>
        <dbReference type="SAM" id="Phobius"/>
    </source>
</evidence>
<gene>
    <name evidence="2" type="ORF">KDM90_05610</name>
</gene>
<dbReference type="RefSeq" id="WP_212674627.1">
    <property type="nucleotide sequence ID" value="NZ_JAGSPJ010000002.1"/>
</dbReference>
<organism evidence="2 3">
    <name type="scientific">Undibacterium fentianense</name>
    <dbReference type="NCBI Taxonomy" id="2828728"/>
    <lineage>
        <taxon>Bacteria</taxon>
        <taxon>Pseudomonadati</taxon>
        <taxon>Pseudomonadota</taxon>
        <taxon>Betaproteobacteria</taxon>
        <taxon>Burkholderiales</taxon>
        <taxon>Oxalobacteraceae</taxon>
        <taxon>Undibacterium</taxon>
    </lineage>
</organism>